<dbReference type="InterPro" id="IPR012906">
    <property type="entry name" value="PaaX-like_N"/>
</dbReference>
<feature type="domain" description="Transcriptional repressor PaaX-like N-terminal" evidence="1">
    <location>
        <begin position="2"/>
        <end position="70"/>
    </location>
</feature>
<dbReference type="EMBL" id="BMOD01000016">
    <property type="protein sequence ID" value="GGJ46621.1"/>
    <property type="molecule type" value="Genomic_DNA"/>
</dbReference>
<dbReference type="PANTHER" id="PTHR30319:SF1">
    <property type="entry name" value="TRANSCRIPTIONAL REPRESSOR PAAX"/>
    <property type="match status" value="1"/>
</dbReference>
<dbReference type="RefSeq" id="WP_189004964.1">
    <property type="nucleotide sequence ID" value="NZ_BMOD01000016.1"/>
</dbReference>
<reference evidence="5" key="1">
    <citation type="journal article" date="2019" name="Int. J. Syst. Evol. Microbiol.">
        <title>The Global Catalogue of Microorganisms (GCM) 10K type strain sequencing project: providing services to taxonomists for standard genome sequencing and annotation.</title>
        <authorList>
            <consortium name="The Broad Institute Genomics Platform"/>
            <consortium name="The Broad Institute Genome Sequencing Center for Infectious Disease"/>
            <person name="Wu L."/>
            <person name="Ma J."/>
        </authorList>
    </citation>
    <scope>NUCLEOTIDE SEQUENCE [LARGE SCALE GENOMIC DNA]</scope>
    <source>
        <strain evidence="5">JCM 14370</strain>
    </source>
</reference>
<organism evidence="4 5">
    <name type="scientific">Deinococcus roseus</name>
    <dbReference type="NCBI Taxonomy" id="392414"/>
    <lineage>
        <taxon>Bacteria</taxon>
        <taxon>Thermotogati</taxon>
        <taxon>Deinococcota</taxon>
        <taxon>Deinococci</taxon>
        <taxon>Deinococcales</taxon>
        <taxon>Deinococcaceae</taxon>
        <taxon>Deinococcus</taxon>
    </lineage>
</organism>
<gene>
    <name evidence="4" type="primary">paaX</name>
    <name evidence="4" type="ORF">GCM10008938_35970</name>
</gene>
<accession>A0ABQ2D7H5</accession>
<dbReference type="Gene3D" id="1.10.10.10">
    <property type="entry name" value="Winged helix-like DNA-binding domain superfamily/Winged helix DNA-binding domain"/>
    <property type="match status" value="1"/>
</dbReference>
<dbReference type="Pfam" id="PF07848">
    <property type="entry name" value="PaaX"/>
    <property type="match status" value="1"/>
</dbReference>
<proteinExistence type="predicted"/>
<comment type="caution">
    <text evidence="4">The sequence shown here is derived from an EMBL/GenBank/DDBJ whole genome shotgun (WGS) entry which is preliminary data.</text>
</comment>
<evidence type="ECO:0000259" key="1">
    <source>
        <dbReference type="Pfam" id="PF07848"/>
    </source>
</evidence>
<evidence type="ECO:0000313" key="5">
    <source>
        <dbReference type="Proteomes" id="UP000632222"/>
    </source>
</evidence>
<feature type="domain" description="Transcriptional repressor PaaX-like central Cas2-like" evidence="3">
    <location>
        <begin position="88"/>
        <end position="164"/>
    </location>
</feature>
<evidence type="ECO:0000259" key="3">
    <source>
        <dbReference type="Pfam" id="PF20803"/>
    </source>
</evidence>
<feature type="domain" description="Transcriptional repressor PaaX-like C-terminal" evidence="2">
    <location>
        <begin position="172"/>
        <end position="254"/>
    </location>
</feature>
<dbReference type="InterPro" id="IPR036388">
    <property type="entry name" value="WH-like_DNA-bd_sf"/>
</dbReference>
<dbReference type="InterPro" id="IPR048846">
    <property type="entry name" value="PaaX-like_central"/>
</dbReference>
<name>A0ABQ2D7H5_9DEIO</name>
<dbReference type="Pfam" id="PF08223">
    <property type="entry name" value="PaaX_C"/>
    <property type="match status" value="1"/>
</dbReference>
<dbReference type="PANTHER" id="PTHR30319">
    <property type="entry name" value="PHENYLACETIC ACID REGULATOR-RELATED TRANSCRIPTIONAL REPRESSOR"/>
    <property type="match status" value="1"/>
</dbReference>
<sequence length="263" mass="30719">MRARSTLFTILGEYVNPLREAIWVGSILEWMEVLGFNEPAVRAAISRAQRNGWLQAEKLGRKSYYRITEDVQWRIDGLLDRLYPRTPNQWDGLWRVLIYTIPESKREKRDKFRKELSLMGFGMLTGGVWICPNPKARDALDLARAHTLEQEVEIFEATRLHQNHHDLIAHAWDLGYINTHYQAFLQEFEHAPLPEEPRAAFYEFIRMLHAYRKFLFFDPSFPAELRPTPDWGAVAQQLFLERRSKLKASAAPLVAATLKTPEI</sequence>
<dbReference type="PIRSF" id="PIRSF020623">
    <property type="entry name" value="PaaX"/>
    <property type="match status" value="1"/>
</dbReference>
<dbReference type="InterPro" id="IPR011965">
    <property type="entry name" value="PaaX_trns_reg"/>
</dbReference>
<dbReference type="InterPro" id="IPR013225">
    <property type="entry name" value="PaaX_C"/>
</dbReference>
<dbReference type="Proteomes" id="UP000632222">
    <property type="component" value="Unassembled WGS sequence"/>
</dbReference>
<dbReference type="Gene3D" id="3.30.70.2650">
    <property type="match status" value="1"/>
</dbReference>
<protein>
    <submittedName>
        <fullName evidence="4">Phenylacetic acid degradation operon negative regulatory protein</fullName>
    </submittedName>
</protein>
<keyword evidence="5" id="KW-1185">Reference proteome</keyword>
<dbReference type="Pfam" id="PF20803">
    <property type="entry name" value="PaaX_M"/>
    <property type="match status" value="1"/>
</dbReference>
<evidence type="ECO:0000313" key="4">
    <source>
        <dbReference type="EMBL" id="GGJ46621.1"/>
    </source>
</evidence>
<evidence type="ECO:0000259" key="2">
    <source>
        <dbReference type="Pfam" id="PF08223"/>
    </source>
</evidence>